<dbReference type="EMBL" id="LN609405">
    <property type="protein sequence ID" value="CEF61109.1"/>
    <property type="molecule type" value="Genomic_DNA"/>
</dbReference>
<dbReference type="RefSeq" id="XP_024500318.1">
    <property type="nucleotide sequence ID" value="XM_024646102.1"/>
</dbReference>
<keyword evidence="4 6" id="KW-1133">Transmembrane helix</keyword>
<dbReference type="InterPro" id="IPR004345">
    <property type="entry name" value="TB2_DP1_HVA22"/>
</dbReference>
<dbReference type="WormBase" id="SRAE_0000023900">
    <property type="protein sequence ID" value="SRP08662"/>
    <property type="gene ID" value="WBGene00255979"/>
</dbReference>
<dbReference type="CTD" id="36373477"/>
<name>A0A090L0T7_STRRB</name>
<evidence type="ECO:0000256" key="3">
    <source>
        <dbReference type="ARBA" id="ARBA00022692"/>
    </source>
</evidence>
<feature type="region of interest" description="Disordered" evidence="7">
    <location>
        <begin position="1"/>
        <end position="22"/>
    </location>
</feature>
<evidence type="ECO:0000256" key="1">
    <source>
        <dbReference type="ARBA" id="ARBA00004141"/>
    </source>
</evidence>
<evidence type="ECO:0000313" key="9">
    <source>
        <dbReference type="Proteomes" id="UP000035682"/>
    </source>
</evidence>
<keyword evidence="9" id="KW-1185">Reference proteome</keyword>
<organism evidence="8">
    <name type="scientific">Strongyloides ratti</name>
    <name type="common">Parasitic roundworm</name>
    <dbReference type="NCBI Taxonomy" id="34506"/>
    <lineage>
        <taxon>Eukaryota</taxon>
        <taxon>Metazoa</taxon>
        <taxon>Ecdysozoa</taxon>
        <taxon>Nematoda</taxon>
        <taxon>Chromadorea</taxon>
        <taxon>Rhabditida</taxon>
        <taxon>Tylenchina</taxon>
        <taxon>Panagrolaimomorpha</taxon>
        <taxon>Strongyloidoidea</taxon>
        <taxon>Strongyloididae</taxon>
        <taxon>Strongyloides</taxon>
    </lineage>
</organism>
<evidence type="ECO:0000256" key="6">
    <source>
        <dbReference type="RuleBase" id="RU362006"/>
    </source>
</evidence>
<dbReference type="PANTHER" id="PTHR12300">
    <property type="entry name" value="HVA22-LIKE PROTEINS"/>
    <property type="match status" value="1"/>
</dbReference>
<reference evidence="8" key="2">
    <citation type="submission" date="2014-09" db="EMBL/GenBank/DDBJ databases">
        <authorList>
            <person name="Aslett A.Martin."/>
        </authorList>
    </citation>
    <scope>NUCLEOTIDE SEQUENCE</scope>
    <source>
        <strain evidence="8">ED321 Heterogonic</strain>
    </source>
</reference>
<evidence type="ECO:0000313" key="11">
    <source>
        <dbReference type="WormBase" id="SRAE_0000023900"/>
    </source>
</evidence>
<reference evidence="10" key="3">
    <citation type="submission" date="2020-12" db="UniProtKB">
        <authorList>
            <consortium name="WormBaseParasite"/>
        </authorList>
    </citation>
    <scope>IDENTIFICATION</scope>
</reference>
<gene>
    <name evidence="8 10 11" type="ORF">SRAE_0000023900</name>
</gene>
<dbReference type="Proteomes" id="UP000035682">
    <property type="component" value="Unplaced"/>
</dbReference>
<dbReference type="GO" id="GO:0016020">
    <property type="term" value="C:membrane"/>
    <property type="evidence" value="ECO:0007669"/>
    <property type="project" value="UniProtKB-SubCell"/>
</dbReference>
<dbReference type="PANTHER" id="PTHR12300:SF161">
    <property type="entry name" value="RECEPTOR EXPRESSION-ENHANCING PROTEIN"/>
    <property type="match status" value="1"/>
</dbReference>
<keyword evidence="5 6" id="KW-0472">Membrane</keyword>
<sequence length="182" mass="20555">MSETTNTAEQAQTSLRGAPETRSSFDFKQEHDNFVKSLYNTQDPTLKSILTKFEEITNQKREFLVYGISGILALYLIAGSAAQLVCNAIGAGYPSYRSIKAVKTNDKNDDTLWLTYWCVFGAFSCFDFFADSICGIFPIYWLCKALFLLYLSLPQTNGAIKLYNGFVEPIYQKMEVFFGGKQ</sequence>
<dbReference type="GeneID" id="36373477"/>
<reference evidence="9" key="1">
    <citation type="submission" date="2014-09" db="EMBL/GenBank/DDBJ databases">
        <authorList>
            <person name="Martin A.A."/>
        </authorList>
    </citation>
    <scope>NUCLEOTIDE SEQUENCE</scope>
    <source>
        <strain evidence="9">ED321</strain>
    </source>
</reference>
<evidence type="ECO:0000313" key="8">
    <source>
        <dbReference type="EMBL" id="CEF61109.1"/>
    </source>
</evidence>
<dbReference type="Pfam" id="PF03134">
    <property type="entry name" value="TB2_DP1_HVA22"/>
    <property type="match status" value="1"/>
</dbReference>
<feature type="transmembrane region" description="Helical" evidence="6">
    <location>
        <begin position="136"/>
        <end position="153"/>
    </location>
</feature>
<protein>
    <recommendedName>
        <fullName evidence="6">Receptor expression-enhancing protein</fullName>
    </recommendedName>
</protein>
<keyword evidence="3 6" id="KW-0812">Transmembrane</keyword>
<comment type="subcellular location">
    <subcellularLocation>
        <location evidence="1 6">Membrane</location>
        <topology evidence="1 6">Multi-pass membrane protein</topology>
    </subcellularLocation>
</comment>
<proteinExistence type="inferred from homology"/>
<feature type="transmembrane region" description="Helical" evidence="6">
    <location>
        <begin position="63"/>
        <end position="90"/>
    </location>
</feature>
<evidence type="ECO:0000256" key="5">
    <source>
        <dbReference type="ARBA" id="ARBA00023136"/>
    </source>
</evidence>
<accession>A0A090L0T7</accession>
<evidence type="ECO:0000256" key="7">
    <source>
        <dbReference type="SAM" id="MobiDB-lite"/>
    </source>
</evidence>
<dbReference type="OMA" id="GLYMVFG"/>
<dbReference type="OrthoDB" id="5913021at2759"/>
<evidence type="ECO:0000256" key="2">
    <source>
        <dbReference type="ARBA" id="ARBA00008573"/>
    </source>
</evidence>
<dbReference type="WBParaSite" id="SRAE_0000023900.1">
    <property type="protein sequence ID" value="SRAE_0000023900.1"/>
    <property type="gene ID" value="WBGene00255979"/>
</dbReference>
<comment type="similarity">
    <text evidence="2 6">Belongs to the DP1 family.</text>
</comment>
<evidence type="ECO:0000313" key="10">
    <source>
        <dbReference type="WBParaSite" id="SRAE_0000023900.1"/>
    </source>
</evidence>
<evidence type="ECO:0000256" key="4">
    <source>
        <dbReference type="ARBA" id="ARBA00022989"/>
    </source>
</evidence>
<dbReference type="AlphaFoldDB" id="A0A090L0T7"/>